<feature type="compositionally biased region" description="Low complexity" evidence="1">
    <location>
        <begin position="209"/>
        <end position="241"/>
    </location>
</feature>
<reference evidence="4" key="1">
    <citation type="submission" date="2021-08" db="EMBL/GenBank/DDBJ databases">
        <title>Chromosome-Level Trichoderma cornu-damae using Hi-C Data.</title>
        <authorList>
            <person name="Kim C.S."/>
        </authorList>
    </citation>
    <scope>NUCLEOTIDE SEQUENCE</scope>
    <source>
        <strain evidence="4">KA19-0412C</strain>
    </source>
</reference>
<sequence>MKTPVFIYALAQLLSVPCSATLGKCYYPDGSPSLSDFPCDPNAKNSPCCGGPGTVCLSNGLCQGSGENVIRGSCSDQSWTSPLCANYCLAADSGGTDLISCYNVTNTDTSYCCDHTSYCCDSGVGRFNVLPEKPQRHRKRIYRCPCIFGSTFYKSSIYNFCCKDDEDNINNNINDNSHNDNDERSSRKSKPESVRPAIQGVHRSESRARSSTTSFEEAAAISDLPIDSSPSQSDQSSGLSTGAKAGVGVGAGVGAILVATIAFLLWKLRQNENQRNIAPQNDFTPPPNPPMQEFVASAHPP</sequence>
<feature type="compositionally biased region" description="Basic and acidic residues" evidence="1">
    <location>
        <begin position="177"/>
        <end position="193"/>
    </location>
</feature>
<name>A0A9P8TVM9_9HYPO</name>
<feature type="region of interest" description="Disordered" evidence="1">
    <location>
        <begin position="172"/>
        <end position="241"/>
    </location>
</feature>
<protein>
    <submittedName>
        <fullName evidence="4">Uncharacterized protein</fullName>
    </submittedName>
</protein>
<dbReference type="AlphaFoldDB" id="A0A9P8TVM9"/>
<dbReference type="EMBL" id="JAIWOZ010000005">
    <property type="protein sequence ID" value="KAH6605409.1"/>
    <property type="molecule type" value="Genomic_DNA"/>
</dbReference>
<keyword evidence="2" id="KW-0812">Transmembrane</keyword>
<feature type="non-terminal residue" evidence="4">
    <location>
        <position position="1"/>
    </location>
</feature>
<organism evidence="4 5">
    <name type="scientific">Trichoderma cornu-damae</name>
    <dbReference type="NCBI Taxonomy" id="654480"/>
    <lineage>
        <taxon>Eukaryota</taxon>
        <taxon>Fungi</taxon>
        <taxon>Dikarya</taxon>
        <taxon>Ascomycota</taxon>
        <taxon>Pezizomycotina</taxon>
        <taxon>Sordariomycetes</taxon>
        <taxon>Hypocreomycetidae</taxon>
        <taxon>Hypocreales</taxon>
        <taxon>Hypocreaceae</taxon>
        <taxon>Trichoderma</taxon>
    </lineage>
</organism>
<dbReference type="OrthoDB" id="5215637at2759"/>
<evidence type="ECO:0000256" key="1">
    <source>
        <dbReference type="SAM" id="MobiDB-lite"/>
    </source>
</evidence>
<keyword evidence="2" id="KW-1133">Transmembrane helix</keyword>
<comment type="caution">
    <text evidence="4">The sequence shown here is derived from an EMBL/GenBank/DDBJ whole genome shotgun (WGS) entry which is preliminary data.</text>
</comment>
<feature type="signal peptide" evidence="3">
    <location>
        <begin position="1"/>
        <end position="20"/>
    </location>
</feature>
<dbReference type="Proteomes" id="UP000827724">
    <property type="component" value="Unassembled WGS sequence"/>
</dbReference>
<feature type="transmembrane region" description="Helical" evidence="2">
    <location>
        <begin position="245"/>
        <end position="266"/>
    </location>
</feature>
<keyword evidence="3" id="KW-0732">Signal</keyword>
<evidence type="ECO:0000256" key="2">
    <source>
        <dbReference type="SAM" id="Phobius"/>
    </source>
</evidence>
<evidence type="ECO:0000256" key="3">
    <source>
        <dbReference type="SAM" id="SignalP"/>
    </source>
</evidence>
<evidence type="ECO:0000313" key="4">
    <source>
        <dbReference type="EMBL" id="KAH6605409.1"/>
    </source>
</evidence>
<proteinExistence type="predicted"/>
<keyword evidence="5" id="KW-1185">Reference proteome</keyword>
<gene>
    <name evidence="4" type="ORF">Trco_007116</name>
</gene>
<feature type="region of interest" description="Disordered" evidence="1">
    <location>
        <begin position="277"/>
        <end position="301"/>
    </location>
</feature>
<accession>A0A9P8TVM9</accession>
<evidence type="ECO:0000313" key="5">
    <source>
        <dbReference type="Proteomes" id="UP000827724"/>
    </source>
</evidence>
<feature type="chain" id="PRO_5040308226" evidence="3">
    <location>
        <begin position="21"/>
        <end position="301"/>
    </location>
</feature>
<keyword evidence="2" id="KW-0472">Membrane</keyword>